<keyword evidence="1" id="KW-0732">Signal</keyword>
<dbReference type="SUPFAM" id="SSF57362">
    <property type="entry name" value="BPTI-like"/>
    <property type="match status" value="1"/>
</dbReference>
<dbReference type="InterPro" id="IPR036880">
    <property type="entry name" value="Kunitz_BPTI_sf"/>
</dbReference>
<gene>
    <name evidence="2" type="primary">Acey_s0126.g1328</name>
    <name evidence="2" type="ORF">Y032_0126g1328</name>
</gene>
<reference evidence="3" key="1">
    <citation type="journal article" date="2015" name="Nat. Genet.">
        <title>The genome and transcriptome of the zoonotic hookworm Ancylostoma ceylanicum identify infection-specific gene families.</title>
        <authorList>
            <person name="Schwarz E.M."/>
            <person name="Hu Y."/>
            <person name="Antoshechkin I."/>
            <person name="Miller M.M."/>
            <person name="Sternberg P.W."/>
            <person name="Aroian R.V."/>
        </authorList>
    </citation>
    <scope>NUCLEOTIDE SEQUENCE</scope>
    <source>
        <strain evidence="3">HY135</strain>
    </source>
</reference>
<name>A0A016T8M3_9BILA</name>
<sequence length="85" mass="9604">MRFSLAILCVVICQCTAAPGNPVPKKPLPKECTGEPVQDNTIGDCAFSFYFSWTFKDGKCVKFLDCFFKGNVFYRKEDCENTCLQ</sequence>
<proteinExistence type="predicted"/>
<feature type="signal peptide" evidence="1">
    <location>
        <begin position="1"/>
        <end position="17"/>
    </location>
</feature>
<dbReference type="AlphaFoldDB" id="A0A016T8M3"/>
<organism evidence="2 3">
    <name type="scientific">Ancylostoma ceylanicum</name>
    <dbReference type="NCBI Taxonomy" id="53326"/>
    <lineage>
        <taxon>Eukaryota</taxon>
        <taxon>Metazoa</taxon>
        <taxon>Ecdysozoa</taxon>
        <taxon>Nematoda</taxon>
        <taxon>Chromadorea</taxon>
        <taxon>Rhabditida</taxon>
        <taxon>Rhabditina</taxon>
        <taxon>Rhabditomorpha</taxon>
        <taxon>Strongyloidea</taxon>
        <taxon>Ancylostomatidae</taxon>
        <taxon>Ancylostomatinae</taxon>
        <taxon>Ancylostoma</taxon>
    </lineage>
</organism>
<feature type="chain" id="PRO_5001490693" description="BPTI/Kunitz inhibitor domain-containing protein" evidence="1">
    <location>
        <begin position="18"/>
        <end position="85"/>
    </location>
</feature>
<protein>
    <recommendedName>
        <fullName evidence="4">BPTI/Kunitz inhibitor domain-containing protein</fullName>
    </recommendedName>
</protein>
<evidence type="ECO:0000256" key="1">
    <source>
        <dbReference type="SAM" id="SignalP"/>
    </source>
</evidence>
<dbReference type="GO" id="GO:0004867">
    <property type="term" value="F:serine-type endopeptidase inhibitor activity"/>
    <property type="evidence" value="ECO:0007669"/>
    <property type="project" value="InterPro"/>
</dbReference>
<comment type="caution">
    <text evidence="2">The sequence shown here is derived from an EMBL/GenBank/DDBJ whole genome shotgun (WGS) entry which is preliminary data.</text>
</comment>
<evidence type="ECO:0000313" key="2">
    <source>
        <dbReference type="EMBL" id="EYB98969.1"/>
    </source>
</evidence>
<keyword evidence="3" id="KW-1185">Reference proteome</keyword>
<accession>A0A016T8M3</accession>
<dbReference type="EMBL" id="JARK01001462">
    <property type="protein sequence ID" value="EYB98969.1"/>
    <property type="molecule type" value="Genomic_DNA"/>
</dbReference>
<evidence type="ECO:0000313" key="3">
    <source>
        <dbReference type="Proteomes" id="UP000024635"/>
    </source>
</evidence>
<dbReference type="Proteomes" id="UP000024635">
    <property type="component" value="Unassembled WGS sequence"/>
</dbReference>
<evidence type="ECO:0008006" key="4">
    <source>
        <dbReference type="Google" id="ProtNLM"/>
    </source>
</evidence>